<sequence>MAILGLGLMGSAALTWVAAAIVMGITAYFVHTERTVFGYDGGRHLVYTLVVAVLTVIVYPVVLFLSRGDHGNRGRLMPVNLVFSYLWLAAFVVNTDDWAANNCRVSRPFTGINNDGDNLCGHKHSVMAFSFLAFFFTAINTAAEGFFARRGDAAYVDKRHGNHATTASTV</sequence>
<dbReference type="Proteomes" id="UP000011086">
    <property type="component" value="Unassembled WGS sequence"/>
</dbReference>
<evidence type="ECO:0000256" key="4">
    <source>
        <dbReference type="ARBA" id="ARBA00023136"/>
    </source>
</evidence>
<name>A0AA97NMZ9_PYRO3</name>
<dbReference type="GO" id="GO:0016020">
    <property type="term" value="C:membrane"/>
    <property type="evidence" value="ECO:0007669"/>
    <property type="project" value="UniProtKB-SubCell"/>
</dbReference>
<feature type="transmembrane region" description="Helical" evidence="5">
    <location>
        <begin position="44"/>
        <end position="65"/>
    </location>
</feature>
<dbReference type="SMR" id="A0AA97NMZ9"/>
<dbReference type="PANTHER" id="PTHR39608:SF2">
    <property type="entry name" value="MARVEL DOMAIN-CONTAINING PROTEIN"/>
    <property type="match status" value="1"/>
</dbReference>
<feature type="transmembrane region" description="Helical" evidence="5">
    <location>
        <begin position="77"/>
        <end position="94"/>
    </location>
</feature>
<keyword evidence="4 5" id="KW-0472">Membrane</keyword>
<accession>A0AA97NMZ9</accession>
<evidence type="ECO:0000313" key="7">
    <source>
        <dbReference type="EMBL" id="ELQ33204.1"/>
    </source>
</evidence>
<dbReference type="EMBL" id="JH793069">
    <property type="protein sequence ID" value="ELQ33204.1"/>
    <property type="molecule type" value="Genomic_DNA"/>
</dbReference>
<evidence type="ECO:0000256" key="3">
    <source>
        <dbReference type="ARBA" id="ARBA00022989"/>
    </source>
</evidence>
<evidence type="ECO:0000259" key="6">
    <source>
        <dbReference type="Pfam" id="PF01284"/>
    </source>
</evidence>
<evidence type="ECO:0000256" key="5">
    <source>
        <dbReference type="SAM" id="Phobius"/>
    </source>
</evidence>
<feature type="domain" description="MARVEL" evidence="6">
    <location>
        <begin position="13"/>
        <end position="141"/>
    </location>
</feature>
<comment type="subcellular location">
    <subcellularLocation>
        <location evidence="1">Membrane</location>
        <topology evidence="1">Multi-pass membrane protein</topology>
    </subcellularLocation>
</comment>
<evidence type="ECO:0000256" key="1">
    <source>
        <dbReference type="ARBA" id="ARBA00004141"/>
    </source>
</evidence>
<keyword evidence="2 5" id="KW-0812">Transmembrane</keyword>
<dbReference type="Pfam" id="PF01284">
    <property type="entry name" value="MARVEL"/>
    <property type="match status" value="1"/>
</dbReference>
<reference evidence="7" key="1">
    <citation type="journal article" date="2012" name="PLoS Genet.">
        <title>Comparative analysis of the genomes of two field isolates of the rice blast fungus Magnaporthe oryzae.</title>
        <authorList>
            <person name="Xue M."/>
            <person name="Yang J."/>
            <person name="Li Z."/>
            <person name="Hu S."/>
            <person name="Yao N."/>
            <person name="Dean R.A."/>
            <person name="Zhao W."/>
            <person name="Shen M."/>
            <person name="Zhang H."/>
            <person name="Li C."/>
            <person name="Liu L."/>
            <person name="Cao L."/>
            <person name="Xu X."/>
            <person name="Xing Y."/>
            <person name="Hsiang T."/>
            <person name="Zhang Z."/>
            <person name="Xu J.R."/>
            <person name="Peng Y.L."/>
        </authorList>
    </citation>
    <scope>NUCLEOTIDE SEQUENCE</scope>
    <source>
        <strain evidence="7">Y34</strain>
    </source>
</reference>
<gene>
    <name evidence="7" type="ORF">OOU_Y34scaffold00983g6</name>
</gene>
<dbReference type="InterPro" id="IPR008253">
    <property type="entry name" value="Marvel"/>
</dbReference>
<evidence type="ECO:0000256" key="2">
    <source>
        <dbReference type="ARBA" id="ARBA00022692"/>
    </source>
</evidence>
<dbReference type="AlphaFoldDB" id="A0AA97NMZ9"/>
<protein>
    <recommendedName>
        <fullName evidence="6">MARVEL domain-containing protein</fullName>
    </recommendedName>
</protein>
<proteinExistence type="predicted"/>
<feature type="transmembrane region" description="Helical" evidence="5">
    <location>
        <begin position="126"/>
        <end position="148"/>
    </location>
</feature>
<keyword evidence="3 5" id="KW-1133">Transmembrane helix</keyword>
<dbReference type="PANTHER" id="PTHR39608">
    <property type="entry name" value="INTEGRAL MEMBRANE PROTEIN (AFU_ORTHOLOGUE AFUA_5G08640)"/>
    <property type="match status" value="1"/>
</dbReference>
<organism evidence="7">
    <name type="scientific">Pyricularia oryzae (strain Y34)</name>
    <name type="common">Rice blast fungus</name>
    <name type="synonym">Magnaporthe oryzae</name>
    <dbReference type="NCBI Taxonomy" id="1143189"/>
    <lineage>
        <taxon>Eukaryota</taxon>
        <taxon>Fungi</taxon>
        <taxon>Dikarya</taxon>
        <taxon>Ascomycota</taxon>
        <taxon>Pezizomycotina</taxon>
        <taxon>Sordariomycetes</taxon>
        <taxon>Sordariomycetidae</taxon>
        <taxon>Magnaporthales</taxon>
        <taxon>Pyriculariaceae</taxon>
        <taxon>Pyricularia</taxon>
    </lineage>
</organism>